<keyword evidence="3" id="KW-0328">Glycosyltransferase</keyword>
<dbReference type="Pfam" id="PF00535">
    <property type="entry name" value="Glycos_transf_2"/>
    <property type="match status" value="1"/>
</dbReference>
<dbReference type="CDD" id="cd00761">
    <property type="entry name" value="Glyco_tranf_GTA_type"/>
    <property type="match status" value="1"/>
</dbReference>
<evidence type="ECO:0000256" key="4">
    <source>
        <dbReference type="ARBA" id="ARBA00022679"/>
    </source>
</evidence>
<comment type="pathway">
    <text evidence="1">Cell wall biogenesis; cell wall polysaccharide biosynthesis.</text>
</comment>
<comment type="caution">
    <text evidence="7">The sequence shown here is derived from an EMBL/GenBank/DDBJ whole genome shotgun (WGS) entry which is preliminary data.</text>
</comment>
<dbReference type="PANTHER" id="PTHR43179">
    <property type="entry name" value="RHAMNOSYLTRANSFERASE WBBL"/>
    <property type="match status" value="1"/>
</dbReference>
<dbReference type="InterPro" id="IPR029044">
    <property type="entry name" value="Nucleotide-diphossugar_trans"/>
</dbReference>
<protein>
    <submittedName>
        <fullName evidence="7">Glycosyltransferase</fullName>
    </submittedName>
</protein>
<accession>A0A444QBZ6</accession>
<reference evidence="7 8" key="1">
    <citation type="submission" date="2018-12" db="EMBL/GenBank/DDBJ databases">
        <authorList>
            <person name="Li F."/>
        </authorList>
    </citation>
    <scope>NUCLEOTIDE SEQUENCE [LARGE SCALE GENOMIC DNA]</scope>
    <source>
        <strain evidence="7 8">8H24J-4-2</strain>
    </source>
</reference>
<dbReference type="PANTHER" id="PTHR43179:SF12">
    <property type="entry name" value="GALACTOFURANOSYLTRANSFERASE GLFT2"/>
    <property type="match status" value="1"/>
</dbReference>
<feature type="region of interest" description="Disordered" evidence="5">
    <location>
        <begin position="1"/>
        <end position="26"/>
    </location>
</feature>
<evidence type="ECO:0000256" key="5">
    <source>
        <dbReference type="SAM" id="MobiDB-lite"/>
    </source>
</evidence>
<feature type="domain" description="Glycosyltransferase 2-like" evidence="6">
    <location>
        <begin position="31"/>
        <end position="155"/>
    </location>
</feature>
<keyword evidence="8" id="KW-1185">Reference proteome</keyword>
<evidence type="ECO:0000256" key="1">
    <source>
        <dbReference type="ARBA" id="ARBA00004776"/>
    </source>
</evidence>
<evidence type="ECO:0000256" key="2">
    <source>
        <dbReference type="ARBA" id="ARBA00006739"/>
    </source>
</evidence>
<dbReference type="EMBL" id="RZNC01000003">
    <property type="protein sequence ID" value="RWZ61579.1"/>
    <property type="molecule type" value="Genomic_DNA"/>
</dbReference>
<dbReference type="RefSeq" id="WP_128499067.1">
    <property type="nucleotide sequence ID" value="NZ_RZNC01000003.1"/>
</dbReference>
<evidence type="ECO:0000256" key="3">
    <source>
        <dbReference type="ARBA" id="ARBA00022676"/>
    </source>
</evidence>
<comment type="similarity">
    <text evidence="2">Belongs to the glycosyltransferase 2 family.</text>
</comment>
<sequence>MTESNDEPVPARRWSGDWTTEAPPPPPRLEVLIPTIGRTSELAVTLAGLAAQDEPAFDVIVSDQSELFTSASEPSVQAMVRVLRAQGHGVELVHRPERRGLAEQRQFLLERSSAPAVLFLDDDVWTEPGLLERLLDALETLGCGFVGSAVQGLSYLEDRRPHEATTFEPWPGPVIPESVRPGRPEHDRWPLHNAANLAHIAGTLGVERDGWLAYKVAWVGACVLYDREALIEVGGFDFWTGLPPSHSGEDVAAQWRVMERFGGAGIVPSGAVHLEAPTTIVDRTVDAARALFAAAGSAGSSAASSVGSSAGPKGQTDSSSP</sequence>
<name>A0A444QBZ6_9MICO</name>
<proteinExistence type="inferred from homology"/>
<dbReference type="InterPro" id="IPR001173">
    <property type="entry name" value="Glyco_trans_2-like"/>
</dbReference>
<evidence type="ECO:0000313" key="7">
    <source>
        <dbReference type="EMBL" id="RWZ61579.1"/>
    </source>
</evidence>
<dbReference type="OrthoDB" id="9787979at2"/>
<dbReference type="GO" id="GO:0016757">
    <property type="term" value="F:glycosyltransferase activity"/>
    <property type="evidence" value="ECO:0007669"/>
    <property type="project" value="UniProtKB-KW"/>
</dbReference>
<keyword evidence="4 7" id="KW-0808">Transferase</keyword>
<feature type="compositionally biased region" description="Low complexity" evidence="5">
    <location>
        <begin position="298"/>
        <end position="311"/>
    </location>
</feature>
<dbReference type="Gene3D" id="3.90.550.10">
    <property type="entry name" value="Spore Coat Polysaccharide Biosynthesis Protein SpsA, Chain A"/>
    <property type="match status" value="1"/>
</dbReference>
<dbReference type="Proteomes" id="UP000288603">
    <property type="component" value="Unassembled WGS sequence"/>
</dbReference>
<evidence type="ECO:0000259" key="6">
    <source>
        <dbReference type="Pfam" id="PF00535"/>
    </source>
</evidence>
<evidence type="ECO:0000313" key="8">
    <source>
        <dbReference type="Proteomes" id="UP000288603"/>
    </source>
</evidence>
<gene>
    <name evidence="7" type="ORF">ELQ92_11455</name>
</gene>
<dbReference type="AlphaFoldDB" id="A0A444QBZ6"/>
<dbReference type="SUPFAM" id="SSF53448">
    <property type="entry name" value="Nucleotide-diphospho-sugar transferases"/>
    <property type="match status" value="1"/>
</dbReference>
<organism evidence="7 8">
    <name type="scientific">Labedella populi</name>
    <dbReference type="NCBI Taxonomy" id="2498850"/>
    <lineage>
        <taxon>Bacteria</taxon>
        <taxon>Bacillati</taxon>
        <taxon>Actinomycetota</taxon>
        <taxon>Actinomycetes</taxon>
        <taxon>Micrococcales</taxon>
        <taxon>Microbacteriaceae</taxon>
        <taxon>Labedella</taxon>
    </lineage>
</organism>
<feature type="region of interest" description="Disordered" evidence="5">
    <location>
        <begin position="298"/>
        <end position="321"/>
    </location>
</feature>